<keyword evidence="2" id="KW-0614">Plasmid</keyword>
<accession>A0A6V7FIU4</accession>
<protein>
    <recommendedName>
        <fullName evidence="1">Immunity MXAN-0049 protein domain-containing protein</fullName>
    </recommendedName>
</protein>
<evidence type="ECO:0000259" key="1">
    <source>
        <dbReference type="Pfam" id="PF07791"/>
    </source>
</evidence>
<evidence type="ECO:0000313" key="3">
    <source>
        <dbReference type="Proteomes" id="UP000515406"/>
    </source>
</evidence>
<feature type="domain" description="Immunity MXAN-0049 protein" evidence="1">
    <location>
        <begin position="50"/>
        <end position="248"/>
    </location>
</feature>
<sequence>MAIHTAGNGRAQLSMAKGRAVDSWAEQWVDTHMETERMETKTINEPKVGEFFQLRPDARRGGKGHGVVFENEKALLSPPRLILKPDEGGFPPLHETPRLVYNPSEGELPQDLEGGFSGYWLVSERLRQVMESVDADAFVFADADYRLADGSKGPTFFLCDVVRTLDALDEDASELDIKISDDYEDGKYYSLAGGSRLAFKHDVLGEAHVFRLPFHGGVFCDRVFKDAVEAAGIGTEGQSDGLWFYDVVNR</sequence>
<dbReference type="EMBL" id="LR828258">
    <property type="protein sequence ID" value="CAD0363552.1"/>
    <property type="molecule type" value="Genomic_DNA"/>
</dbReference>
<organism evidence="2 3">
    <name type="scientific">Xanthomonas hortorum pv. vitians</name>
    <dbReference type="NCBI Taxonomy" id="83224"/>
    <lineage>
        <taxon>Bacteria</taxon>
        <taxon>Pseudomonadati</taxon>
        <taxon>Pseudomonadota</taxon>
        <taxon>Gammaproteobacteria</taxon>
        <taxon>Lysobacterales</taxon>
        <taxon>Lysobacteraceae</taxon>
        <taxon>Xanthomonas</taxon>
    </lineage>
</organism>
<dbReference type="InterPro" id="IPR012433">
    <property type="entry name" value="Imm11"/>
</dbReference>
<keyword evidence="3" id="KW-1185">Reference proteome</keyword>
<evidence type="ECO:0000313" key="2">
    <source>
        <dbReference type="EMBL" id="CAD0363552.1"/>
    </source>
</evidence>
<dbReference type="AlphaFoldDB" id="A0A6V7FIU4"/>
<geneLocation type="plasmid" evidence="2 3">
    <name>CFBP498_p224</name>
</geneLocation>
<dbReference type="Proteomes" id="UP000515406">
    <property type="component" value="Plasmid CFBP498_p224"/>
</dbReference>
<proteinExistence type="predicted"/>
<dbReference type="Pfam" id="PF07791">
    <property type="entry name" value="Imm11"/>
    <property type="match status" value="1"/>
</dbReference>
<name>A0A6V7FIU4_9XANT</name>
<dbReference type="EMBL" id="LR828258">
    <property type="protein sequence ID" value="CAD0363549.1"/>
    <property type="molecule type" value="Genomic_DNA"/>
</dbReference>
<gene>
    <name evidence="2" type="ORF">CFBP498_48940</name>
</gene>
<reference evidence="2 3" key="1">
    <citation type="submission" date="2020-07" db="EMBL/GenBank/DDBJ databases">
        <authorList>
            <person name="Pothier F. J."/>
        </authorList>
    </citation>
    <scope>NUCLEOTIDE SEQUENCE [LARGE SCALE GENOMIC DNA]</scope>
    <source>
        <strain evidence="2 3">CFBP 498</strain>
        <plasmid evidence="2 3">CFBP498_p224</plasmid>
    </source>
</reference>